<dbReference type="Proteomes" id="UP000198802">
    <property type="component" value="Unassembled WGS sequence"/>
</dbReference>
<evidence type="ECO:0000259" key="7">
    <source>
        <dbReference type="Pfam" id="PF04234"/>
    </source>
</evidence>
<keyword evidence="5" id="KW-0472">Membrane</keyword>
<keyword evidence="4" id="KW-0186">Copper</keyword>
<evidence type="ECO:0000256" key="3">
    <source>
        <dbReference type="ARBA" id="ARBA00022729"/>
    </source>
</evidence>
<gene>
    <name evidence="8" type="ORF">Ga0074812_10111</name>
</gene>
<dbReference type="InterPro" id="IPR007348">
    <property type="entry name" value="CopC_dom"/>
</dbReference>
<dbReference type="AlphaFoldDB" id="A0A0S4QDW6"/>
<proteinExistence type="predicted"/>
<dbReference type="PANTHER" id="PTHR34820">
    <property type="entry name" value="INNER MEMBRANE PROTEIN YEBZ"/>
    <property type="match status" value="1"/>
</dbReference>
<dbReference type="PANTHER" id="PTHR34820:SF4">
    <property type="entry name" value="INNER MEMBRANE PROTEIN YEBZ"/>
    <property type="match status" value="1"/>
</dbReference>
<evidence type="ECO:0000256" key="6">
    <source>
        <dbReference type="SAM" id="SignalP"/>
    </source>
</evidence>
<dbReference type="EMBL" id="FAOZ01000001">
    <property type="protein sequence ID" value="CUU53513.1"/>
    <property type="molecule type" value="Genomic_DNA"/>
</dbReference>
<dbReference type="InterPro" id="IPR014756">
    <property type="entry name" value="Ig_E-set"/>
</dbReference>
<evidence type="ECO:0000313" key="9">
    <source>
        <dbReference type="Proteomes" id="UP000198802"/>
    </source>
</evidence>
<protein>
    <recommendedName>
        <fullName evidence="7">CopC domain-containing protein</fullName>
    </recommendedName>
</protein>
<evidence type="ECO:0000256" key="5">
    <source>
        <dbReference type="SAM" id="Phobius"/>
    </source>
</evidence>
<evidence type="ECO:0000256" key="1">
    <source>
        <dbReference type="ARBA" id="ARBA00004196"/>
    </source>
</evidence>
<feature type="transmembrane region" description="Helical" evidence="5">
    <location>
        <begin position="189"/>
        <end position="209"/>
    </location>
</feature>
<evidence type="ECO:0000256" key="4">
    <source>
        <dbReference type="ARBA" id="ARBA00023008"/>
    </source>
</evidence>
<feature type="signal peptide" evidence="6">
    <location>
        <begin position="1"/>
        <end position="37"/>
    </location>
</feature>
<dbReference type="GO" id="GO:0046688">
    <property type="term" value="P:response to copper ion"/>
    <property type="evidence" value="ECO:0007669"/>
    <property type="project" value="InterPro"/>
</dbReference>
<dbReference type="Pfam" id="PF04234">
    <property type="entry name" value="CopC"/>
    <property type="match status" value="1"/>
</dbReference>
<dbReference type="GO" id="GO:0005507">
    <property type="term" value="F:copper ion binding"/>
    <property type="evidence" value="ECO:0007669"/>
    <property type="project" value="InterPro"/>
</dbReference>
<keyword evidence="5" id="KW-0812">Transmembrane</keyword>
<dbReference type="GO" id="GO:0042597">
    <property type="term" value="C:periplasmic space"/>
    <property type="evidence" value="ECO:0007669"/>
    <property type="project" value="InterPro"/>
</dbReference>
<comment type="subcellular location">
    <subcellularLocation>
        <location evidence="1">Cell envelope</location>
    </subcellularLocation>
</comment>
<dbReference type="GO" id="GO:0005886">
    <property type="term" value="C:plasma membrane"/>
    <property type="evidence" value="ECO:0007669"/>
    <property type="project" value="TreeGrafter"/>
</dbReference>
<keyword evidence="9" id="KW-1185">Reference proteome</keyword>
<feature type="chain" id="PRO_5006626182" description="CopC domain-containing protein" evidence="6">
    <location>
        <begin position="38"/>
        <end position="215"/>
    </location>
</feature>
<dbReference type="InterPro" id="IPR032694">
    <property type="entry name" value="CopC/D"/>
</dbReference>
<evidence type="ECO:0000313" key="8">
    <source>
        <dbReference type="EMBL" id="CUU53513.1"/>
    </source>
</evidence>
<dbReference type="InterPro" id="IPR014755">
    <property type="entry name" value="Cu-Rt/internalin_Ig-like"/>
</dbReference>
<organism evidence="8 9">
    <name type="scientific">Parafrankia irregularis</name>
    <dbReference type="NCBI Taxonomy" id="795642"/>
    <lineage>
        <taxon>Bacteria</taxon>
        <taxon>Bacillati</taxon>
        <taxon>Actinomycetota</taxon>
        <taxon>Actinomycetes</taxon>
        <taxon>Frankiales</taxon>
        <taxon>Frankiaceae</taxon>
        <taxon>Parafrankia</taxon>
    </lineage>
</organism>
<sequence length="215" mass="21698">MQRGSFAPASRPAPAALAALLLLVLAALLAAPRAAWAHSTVLRTEPGDGSTVSAPPDRISLVFNEPVWTDYATVVVTGSDGRTLQTGPPQVIETTLTVPLRGATPGEYHVTWRVVSADGHPITGEFSFTATAAGPAASTTATATAGPATSASASASAPASAPASTSVAAGAAATTPPAQPAPPKEGEDWWIIGLLIAALVALGGAYVVFRRRKRE</sequence>
<dbReference type="GO" id="GO:0030313">
    <property type="term" value="C:cell envelope"/>
    <property type="evidence" value="ECO:0007669"/>
    <property type="project" value="UniProtKB-SubCell"/>
</dbReference>
<accession>A0A0S4QDW6</accession>
<dbReference type="Gene3D" id="2.60.40.1220">
    <property type="match status" value="1"/>
</dbReference>
<keyword evidence="3 6" id="KW-0732">Signal</keyword>
<dbReference type="GO" id="GO:0006825">
    <property type="term" value="P:copper ion transport"/>
    <property type="evidence" value="ECO:0007669"/>
    <property type="project" value="InterPro"/>
</dbReference>
<name>A0A0S4QDW6_9ACTN</name>
<dbReference type="SUPFAM" id="SSF81296">
    <property type="entry name" value="E set domains"/>
    <property type="match status" value="1"/>
</dbReference>
<dbReference type="RefSeq" id="WP_165615408.1">
    <property type="nucleotide sequence ID" value="NZ_FAOZ01000001.1"/>
</dbReference>
<feature type="domain" description="CopC" evidence="7">
    <location>
        <begin position="38"/>
        <end position="129"/>
    </location>
</feature>
<reference evidence="9" key="1">
    <citation type="submission" date="2015-11" db="EMBL/GenBank/DDBJ databases">
        <authorList>
            <person name="Varghese N."/>
        </authorList>
    </citation>
    <scope>NUCLEOTIDE SEQUENCE [LARGE SCALE GENOMIC DNA]</scope>
    <source>
        <strain evidence="9">DSM 45899</strain>
    </source>
</reference>
<keyword evidence="2" id="KW-0479">Metal-binding</keyword>
<keyword evidence="5" id="KW-1133">Transmembrane helix</keyword>
<evidence type="ECO:0000256" key="2">
    <source>
        <dbReference type="ARBA" id="ARBA00022723"/>
    </source>
</evidence>